<dbReference type="EMBL" id="JACXST010000004">
    <property type="protein sequence ID" value="MBD9363764.1"/>
    <property type="molecule type" value="Genomic_DNA"/>
</dbReference>
<dbReference type="Pfam" id="PF03852">
    <property type="entry name" value="Vsr"/>
    <property type="match status" value="1"/>
</dbReference>
<accession>A0ABR9DKY5</accession>
<evidence type="ECO:0000313" key="7">
    <source>
        <dbReference type="EMBL" id="MBD9363764.1"/>
    </source>
</evidence>
<keyword evidence="2 7" id="KW-0255">Endonuclease</keyword>
<evidence type="ECO:0000256" key="3">
    <source>
        <dbReference type="ARBA" id="ARBA00022763"/>
    </source>
</evidence>
<dbReference type="Gene3D" id="3.40.960.10">
    <property type="entry name" value="VSR Endonuclease"/>
    <property type="match status" value="1"/>
</dbReference>
<evidence type="ECO:0000256" key="2">
    <source>
        <dbReference type="ARBA" id="ARBA00022759"/>
    </source>
</evidence>
<comment type="similarity">
    <text evidence="6">Belongs to the Vsr family.</text>
</comment>
<keyword evidence="3" id="KW-0227">DNA damage</keyword>
<gene>
    <name evidence="7" type="primary">vsr</name>
    <name evidence="7" type="ORF">EBB_25380</name>
</gene>
<comment type="caution">
    <text evidence="7">The sequence shown here is derived from an EMBL/GenBank/DDBJ whole genome shotgun (WGS) entry which is preliminary data.</text>
</comment>
<keyword evidence="1" id="KW-0540">Nuclease</keyword>
<evidence type="ECO:0000256" key="5">
    <source>
        <dbReference type="ARBA" id="ARBA00023204"/>
    </source>
</evidence>
<dbReference type="CDD" id="cd00221">
    <property type="entry name" value="Vsr"/>
    <property type="match status" value="1"/>
</dbReference>
<keyword evidence="8" id="KW-1185">Reference proteome</keyword>
<evidence type="ECO:0000256" key="1">
    <source>
        <dbReference type="ARBA" id="ARBA00022722"/>
    </source>
</evidence>
<protein>
    <submittedName>
        <fullName evidence="7">DNA mismatch endonuclease Vsr</fullName>
    </submittedName>
</protein>
<dbReference type="GO" id="GO:0004519">
    <property type="term" value="F:endonuclease activity"/>
    <property type="evidence" value="ECO:0007669"/>
    <property type="project" value="UniProtKB-KW"/>
</dbReference>
<dbReference type="Proteomes" id="UP000641152">
    <property type="component" value="Unassembled WGS sequence"/>
</dbReference>
<keyword evidence="4" id="KW-0378">Hydrolase</keyword>
<evidence type="ECO:0000313" key="8">
    <source>
        <dbReference type="Proteomes" id="UP000641152"/>
    </source>
</evidence>
<dbReference type="RefSeq" id="WP_192396479.1">
    <property type="nucleotide sequence ID" value="NZ_CAJHIU010000004.1"/>
</dbReference>
<organism evidence="7 8">
    <name type="scientific">Methylomonas fluvii</name>
    <dbReference type="NCBI Taxonomy" id="1854564"/>
    <lineage>
        <taxon>Bacteria</taxon>
        <taxon>Pseudomonadati</taxon>
        <taxon>Pseudomonadota</taxon>
        <taxon>Gammaproteobacteria</taxon>
        <taxon>Methylococcales</taxon>
        <taxon>Methylococcaceae</taxon>
        <taxon>Methylomonas</taxon>
    </lineage>
</organism>
<sequence>MDVVDPEKRSRMMAGIKGKNTKPEMMVRRALFAEGFRYRLHRKDLPGSPDIVLKSKRVVIFVHGCFWHRHSECRYARLPVSNADFWSKKFESNVDRDQKAIHSLIALGWRVLIVWECITRDRSMALDMGRIINSWIRGDDQTGELPACSCNGLQLKLVGLAISGVLGSN</sequence>
<dbReference type="SUPFAM" id="SSF52980">
    <property type="entry name" value="Restriction endonuclease-like"/>
    <property type="match status" value="1"/>
</dbReference>
<reference evidence="7 8" key="1">
    <citation type="submission" date="2020-09" db="EMBL/GenBank/DDBJ databases">
        <title>Methylomonas albis sp. nov. and Methylomonas fluvii sp. nov.: Two cold-adapted methanotrophs from the River Elbe and an amended description of Methylovulum psychrotolerans strain Eb1.</title>
        <authorList>
            <person name="Bussmann I.K."/>
            <person name="Klings K.-W."/>
            <person name="Warnstedt J."/>
            <person name="Hoppert M."/>
            <person name="Saborowski A."/>
            <person name="Horn F."/>
            <person name="Liebner S."/>
        </authorList>
    </citation>
    <scope>NUCLEOTIDE SEQUENCE [LARGE SCALE GENOMIC DNA]</scope>
    <source>
        <strain evidence="7 8">EbB</strain>
    </source>
</reference>
<evidence type="ECO:0000256" key="6">
    <source>
        <dbReference type="ARBA" id="ARBA00029466"/>
    </source>
</evidence>
<proteinExistence type="inferred from homology"/>
<keyword evidence="5" id="KW-0234">DNA repair</keyword>
<dbReference type="NCBIfam" id="TIGR00632">
    <property type="entry name" value="vsr"/>
    <property type="match status" value="1"/>
</dbReference>
<dbReference type="InterPro" id="IPR011335">
    <property type="entry name" value="Restrct_endonuc-II-like"/>
</dbReference>
<name>A0ABR9DKY5_9GAMM</name>
<dbReference type="InterPro" id="IPR004603">
    <property type="entry name" value="DNA_mismatch_endonuc_vsr"/>
</dbReference>
<evidence type="ECO:0000256" key="4">
    <source>
        <dbReference type="ARBA" id="ARBA00022801"/>
    </source>
</evidence>